<evidence type="ECO:0000313" key="10">
    <source>
        <dbReference type="Proteomes" id="UP000265515"/>
    </source>
</evidence>
<keyword evidence="5 8" id="KW-1133">Transmembrane helix</keyword>
<keyword evidence="3" id="KW-0813">Transport</keyword>
<evidence type="ECO:0000256" key="7">
    <source>
        <dbReference type="SAM" id="MobiDB-lite"/>
    </source>
</evidence>
<keyword evidence="6 8" id="KW-0472">Membrane</keyword>
<evidence type="ECO:0000256" key="4">
    <source>
        <dbReference type="ARBA" id="ARBA00022692"/>
    </source>
</evidence>
<name>A0A388KNA6_CHABU</name>
<organism evidence="9 10">
    <name type="scientific">Chara braunii</name>
    <name type="common">Braun's stonewort</name>
    <dbReference type="NCBI Taxonomy" id="69332"/>
    <lineage>
        <taxon>Eukaryota</taxon>
        <taxon>Viridiplantae</taxon>
        <taxon>Streptophyta</taxon>
        <taxon>Charophyceae</taxon>
        <taxon>Charales</taxon>
        <taxon>Characeae</taxon>
        <taxon>Chara</taxon>
    </lineage>
</organism>
<dbReference type="EMBL" id="BFEA01000148">
    <property type="protein sequence ID" value="GBG71532.1"/>
    <property type="molecule type" value="Genomic_DNA"/>
</dbReference>
<evidence type="ECO:0000256" key="8">
    <source>
        <dbReference type="SAM" id="Phobius"/>
    </source>
</evidence>
<dbReference type="GO" id="GO:0046964">
    <property type="term" value="F:3'-phosphoadenosine 5'-phosphosulfate transmembrane transporter activity"/>
    <property type="evidence" value="ECO:0007669"/>
    <property type="project" value="TreeGrafter"/>
</dbReference>
<evidence type="ECO:0000256" key="1">
    <source>
        <dbReference type="ARBA" id="ARBA00004141"/>
    </source>
</evidence>
<proteinExistence type="inferred from homology"/>
<feature type="transmembrane region" description="Helical" evidence="8">
    <location>
        <begin position="64"/>
        <end position="85"/>
    </location>
</feature>
<feature type="transmembrane region" description="Helical" evidence="8">
    <location>
        <begin position="153"/>
        <end position="171"/>
    </location>
</feature>
<feature type="region of interest" description="Disordered" evidence="7">
    <location>
        <begin position="326"/>
        <end position="368"/>
    </location>
</feature>
<keyword evidence="4 8" id="KW-0812">Transmembrane</keyword>
<feature type="compositionally biased region" description="Basic and acidic residues" evidence="7">
    <location>
        <begin position="357"/>
        <end position="368"/>
    </location>
</feature>
<dbReference type="PROSITE" id="PS51257">
    <property type="entry name" value="PROKAR_LIPOPROTEIN"/>
    <property type="match status" value="1"/>
</dbReference>
<evidence type="ECO:0008006" key="11">
    <source>
        <dbReference type="Google" id="ProtNLM"/>
    </source>
</evidence>
<comment type="similarity">
    <text evidence="2">Belongs to the nucleotide-sugar transporter family. UDP-galactose:UMP antiporter (TC 2.A.7.11) subfamily.</text>
</comment>
<dbReference type="PANTHER" id="PTHR10778">
    <property type="entry name" value="SOLUTE CARRIER FAMILY 35 MEMBER B"/>
    <property type="match status" value="1"/>
</dbReference>
<feature type="transmembrane region" description="Helical" evidence="8">
    <location>
        <begin position="215"/>
        <end position="237"/>
    </location>
</feature>
<feature type="transmembrane region" description="Helical" evidence="8">
    <location>
        <begin position="177"/>
        <end position="195"/>
    </location>
</feature>
<evidence type="ECO:0000256" key="3">
    <source>
        <dbReference type="ARBA" id="ARBA00022448"/>
    </source>
</evidence>
<evidence type="ECO:0000313" key="9">
    <source>
        <dbReference type="EMBL" id="GBG71532.1"/>
    </source>
</evidence>
<dbReference type="OMA" id="QIMFKSA"/>
<feature type="transmembrane region" description="Helical" evidence="8">
    <location>
        <begin position="257"/>
        <end position="281"/>
    </location>
</feature>
<dbReference type="Gramene" id="GBG71532">
    <property type="protein sequence ID" value="GBG71532"/>
    <property type="gene ID" value="CBR_g8950"/>
</dbReference>
<dbReference type="AlphaFoldDB" id="A0A388KNA6"/>
<reference evidence="9 10" key="1">
    <citation type="journal article" date="2018" name="Cell">
        <title>The Chara Genome: Secondary Complexity and Implications for Plant Terrestrialization.</title>
        <authorList>
            <person name="Nishiyama T."/>
            <person name="Sakayama H."/>
            <person name="Vries J.D."/>
            <person name="Buschmann H."/>
            <person name="Saint-Marcoux D."/>
            <person name="Ullrich K.K."/>
            <person name="Haas F.B."/>
            <person name="Vanderstraeten L."/>
            <person name="Becker D."/>
            <person name="Lang D."/>
            <person name="Vosolsobe S."/>
            <person name="Rombauts S."/>
            <person name="Wilhelmsson P.K.I."/>
            <person name="Janitza P."/>
            <person name="Kern R."/>
            <person name="Heyl A."/>
            <person name="Rumpler F."/>
            <person name="Villalobos L.I.A.C."/>
            <person name="Clay J.M."/>
            <person name="Skokan R."/>
            <person name="Toyoda A."/>
            <person name="Suzuki Y."/>
            <person name="Kagoshima H."/>
            <person name="Schijlen E."/>
            <person name="Tajeshwar N."/>
            <person name="Catarino B."/>
            <person name="Hetherington A.J."/>
            <person name="Saltykova A."/>
            <person name="Bonnot C."/>
            <person name="Breuninger H."/>
            <person name="Symeonidi A."/>
            <person name="Radhakrishnan G.V."/>
            <person name="Van Nieuwerburgh F."/>
            <person name="Deforce D."/>
            <person name="Chang C."/>
            <person name="Karol K.G."/>
            <person name="Hedrich R."/>
            <person name="Ulvskov P."/>
            <person name="Glockner G."/>
            <person name="Delwiche C.F."/>
            <person name="Petrasek J."/>
            <person name="Van de Peer Y."/>
            <person name="Friml J."/>
            <person name="Beilby M."/>
            <person name="Dolan L."/>
            <person name="Kohara Y."/>
            <person name="Sugano S."/>
            <person name="Fujiyama A."/>
            <person name="Delaux P.-M."/>
            <person name="Quint M."/>
            <person name="TheiBen G."/>
            <person name="Hagemann M."/>
            <person name="Harholt J."/>
            <person name="Dunand C."/>
            <person name="Zachgo S."/>
            <person name="Langdale J."/>
            <person name="Maumus F."/>
            <person name="Straeten D.V.D."/>
            <person name="Gould S.B."/>
            <person name="Rensing S.A."/>
        </authorList>
    </citation>
    <scope>NUCLEOTIDE SEQUENCE [LARGE SCALE GENOMIC DNA]</scope>
    <source>
        <strain evidence="9 10">S276</strain>
    </source>
</reference>
<dbReference type="STRING" id="69332.A0A388KNA6"/>
<sequence length="368" mass="40536">MTGRSIWGVKTIASDDVCKDICGGVYPAFSCSCKFETVCGESRSDNVFADTRGEYVYNYLHLSYGWYFTLLQGLCFMTIVLATGFRPSQKVNSWGAYFNLSFFLTVGMGLTRGSLKYLNYPAQIVFKSSKVIPVMLMGPFFPKLRRRYTAVDYSSAVMLVAGLILFVLADASVTPQFRFMGVVLISLALVCDAFIGNQQETLFTVSAISQEEMLFCTTAVGVPILMVPLVLTGELWTAWNKCLEKPHVYVLMIGSSMIAYISQMAVLSLVALFGAAATYMVTTTRKAFTVLLSYIIFAKPFTEQHMTGLLLICMALTLKAIPDPFSGSSSAKTSKPRGGIAPESQVRPLRTASPQGKQHDEEQGRERT</sequence>
<feature type="transmembrane region" description="Helical" evidence="8">
    <location>
        <begin position="97"/>
        <end position="115"/>
    </location>
</feature>
<evidence type="ECO:0000256" key="6">
    <source>
        <dbReference type="ARBA" id="ARBA00023136"/>
    </source>
</evidence>
<dbReference type="OrthoDB" id="1601at2759"/>
<gene>
    <name evidence="9" type="ORF">CBR_g8950</name>
</gene>
<accession>A0A388KNA6</accession>
<evidence type="ECO:0000256" key="5">
    <source>
        <dbReference type="ARBA" id="ARBA00022989"/>
    </source>
</evidence>
<dbReference type="GO" id="GO:0005789">
    <property type="term" value="C:endoplasmic reticulum membrane"/>
    <property type="evidence" value="ECO:0007669"/>
    <property type="project" value="TreeGrafter"/>
</dbReference>
<dbReference type="InterPro" id="IPR013657">
    <property type="entry name" value="SCL35B1-4/HUT1"/>
</dbReference>
<dbReference type="PANTHER" id="PTHR10778:SF8">
    <property type="entry name" value="ADENOSINE 3'-PHOSPHO 5'-PHOSPHOSULFATE TRANSPORTER 2"/>
    <property type="match status" value="1"/>
</dbReference>
<comment type="caution">
    <text evidence="9">The sequence shown here is derived from an EMBL/GenBank/DDBJ whole genome shotgun (WGS) entry which is preliminary data.</text>
</comment>
<evidence type="ECO:0000256" key="2">
    <source>
        <dbReference type="ARBA" id="ARBA00008349"/>
    </source>
</evidence>
<comment type="subcellular location">
    <subcellularLocation>
        <location evidence="1">Membrane</location>
        <topology evidence="1">Multi-pass membrane protein</topology>
    </subcellularLocation>
</comment>
<dbReference type="Pfam" id="PF08449">
    <property type="entry name" value="UAA"/>
    <property type="match status" value="1"/>
</dbReference>
<dbReference type="Proteomes" id="UP000265515">
    <property type="component" value="Unassembled WGS sequence"/>
</dbReference>
<protein>
    <recommendedName>
        <fullName evidence="11">Sugar phosphate transporter domain-containing protein</fullName>
    </recommendedName>
</protein>
<keyword evidence="10" id="KW-1185">Reference proteome</keyword>
<dbReference type="GO" id="GO:0000139">
    <property type="term" value="C:Golgi membrane"/>
    <property type="evidence" value="ECO:0007669"/>
    <property type="project" value="TreeGrafter"/>
</dbReference>